<evidence type="ECO:0000313" key="2">
    <source>
        <dbReference type="Proteomes" id="UP000540787"/>
    </source>
</evidence>
<dbReference type="InterPro" id="IPR008792">
    <property type="entry name" value="PQQD"/>
</dbReference>
<name>A0A7W9X0N6_9BURK</name>
<dbReference type="EMBL" id="JACHBX010000002">
    <property type="protein sequence ID" value="MBB6134271.1"/>
    <property type="molecule type" value="Genomic_DNA"/>
</dbReference>
<accession>A0A7W9X0N6</accession>
<keyword evidence="2" id="KW-1185">Reference proteome</keyword>
<sequence length="101" mass="11105">MSQFTAGDRPGFWRRPGPATLHYRQWQDEVVLFNDISGATHLLTLEALVVLEHMGTTATSETALAAVLREHFDVEDATLSDDVADLLGQLSSLDLIEPCPL</sequence>
<organism evidence="1 2">
    <name type="scientific">Massilia aurea</name>
    <dbReference type="NCBI Taxonomy" id="373040"/>
    <lineage>
        <taxon>Bacteria</taxon>
        <taxon>Pseudomonadati</taxon>
        <taxon>Pseudomonadota</taxon>
        <taxon>Betaproteobacteria</taxon>
        <taxon>Burkholderiales</taxon>
        <taxon>Oxalobacteraceae</taxon>
        <taxon>Telluria group</taxon>
        <taxon>Massilia</taxon>
    </lineage>
</organism>
<protein>
    <submittedName>
        <fullName evidence="1">PqqD family protein of HPr-rel-A system</fullName>
    </submittedName>
</protein>
<dbReference type="InterPro" id="IPR027599">
    <property type="entry name" value="PqqD-rel_X"/>
</dbReference>
<reference evidence="1 2" key="1">
    <citation type="submission" date="2020-08" db="EMBL/GenBank/DDBJ databases">
        <title>The Agave Microbiome: Exploring the role of microbial communities in plant adaptations to desert environments.</title>
        <authorList>
            <person name="Partida-Martinez L.P."/>
        </authorList>
    </citation>
    <scope>NUCLEOTIDE SEQUENCE [LARGE SCALE GENOMIC DNA]</scope>
    <source>
        <strain evidence="1 2">AT3.2</strain>
    </source>
</reference>
<dbReference type="NCBIfam" id="TIGR04353">
    <property type="entry name" value="PqqD_rel_X"/>
    <property type="match status" value="1"/>
</dbReference>
<gene>
    <name evidence="1" type="ORF">HD842_002413</name>
</gene>
<dbReference type="AlphaFoldDB" id="A0A7W9X0N6"/>
<evidence type="ECO:0000313" key="1">
    <source>
        <dbReference type="EMBL" id="MBB6134271.1"/>
    </source>
</evidence>
<comment type="caution">
    <text evidence="1">The sequence shown here is derived from an EMBL/GenBank/DDBJ whole genome shotgun (WGS) entry which is preliminary data.</text>
</comment>
<dbReference type="Proteomes" id="UP000540787">
    <property type="component" value="Unassembled WGS sequence"/>
</dbReference>
<dbReference type="RefSeq" id="WP_183554677.1">
    <property type="nucleotide sequence ID" value="NZ_JACHBX010000002.1"/>
</dbReference>
<dbReference type="Pfam" id="PF05402">
    <property type="entry name" value="PqqD"/>
    <property type="match status" value="1"/>
</dbReference>
<proteinExistence type="predicted"/>